<gene>
    <name evidence="5" type="ORF">EKG83_10465</name>
</gene>
<dbReference type="GO" id="GO:0009097">
    <property type="term" value="P:isoleucine biosynthetic process"/>
    <property type="evidence" value="ECO:0007669"/>
    <property type="project" value="TreeGrafter"/>
</dbReference>
<dbReference type="CDD" id="cd01563">
    <property type="entry name" value="Thr-synth_1"/>
    <property type="match status" value="1"/>
</dbReference>
<reference evidence="6" key="1">
    <citation type="journal article" date="2021" name="Curr. Microbiol.">
        <title>Complete genome of nocamycin-producing strain Saccharothrix syringae NRRL B-16468 reveals the biosynthetic potential for secondary metabolites.</title>
        <authorList>
            <person name="Mo X."/>
            <person name="Yang S."/>
        </authorList>
    </citation>
    <scope>NUCLEOTIDE SEQUENCE [LARGE SCALE GENOMIC DNA]</scope>
    <source>
        <strain evidence="6">ATCC 51364 / DSM 43886 / JCM 6844 / KCTC 9398 / NBRC 14523 / NRRL B-16468 / INA 2240</strain>
    </source>
</reference>
<keyword evidence="3" id="KW-0456">Lyase</keyword>
<dbReference type="GO" id="GO:0006565">
    <property type="term" value="P:L-serine catabolic process"/>
    <property type="evidence" value="ECO:0007669"/>
    <property type="project" value="TreeGrafter"/>
</dbReference>
<organism evidence="5 6">
    <name type="scientific">Saccharothrix syringae</name>
    <name type="common">Nocardiopsis syringae</name>
    <dbReference type="NCBI Taxonomy" id="103733"/>
    <lineage>
        <taxon>Bacteria</taxon>
        <taxon>Bacillati</taxon>
        <taxon>Actinomycetota</taxon>
        <taxon>Actinomycetes</taxon>
        <taxon>Pseudonocardiales</taxon>
        <taxon>Pseudonocardiaceae</taxon>
        <taxon>Saccharothrix</taxon>
    </lineage>
</organism>
<dbReference type="GO" id="GO:0004794">
    <property type="term" value="F:threonine deaminase activity"/>
    <property type="evidence" value="ECO:0007669"/>
    <property type="project" value="TreeGrafter"/>
</dbReference>
<dbReference type="PANTHER" id="PTHR48078">
    <property type="entry name" value="THREONINE DEHYDRATASE, MITOCHONDRIAL-RELATED"/>
    <property type="match status" value="1"/>
</dbReference>
<dbReference type="InterPro" id="IPR001926">
    <property type="entry name" value="TrpB-like_PALP"/>
</dbReference>
<dbReference type="SUPFAM" id="SSF53686">
    <property type="entry name" value="Tryptophan synthase beta subunit-like PLP-dependent enzymes"/>
    <property type="match status" value="1"/>
</dbReference>
<sequence>MLSLSEPSAPDRSAVEHWVRFLTLRPEVVVGMARYVDPVDGSEYPLGVPRWRSDAGRPLMVTPQPGISRDDVETGDRSLWRYRACLPVPIADPISLGEGRTPLVERPWGRARPLFKLEWFSPTGSFKDRGSSVMLSYLRQHGVTSVLEDSSGNGGSSIAGYGAAGGLEVRIFVPARTSPAKIAQVEAYGARVHPVEGPREESQAEAIRWSDRAFYAGHNWQALFLEGVKTLAYELWEDLGFRAPDNVVVPVGAGSGLLGCHLGFRELVAAGQIPRAPRLFAAQPLNCSPVDAAFTTGSADREVRPTVAEGTAIRAPLRLREVLAALRDTGGATVAVPEREIVDALRGLCARGLFVEPTSATAAAAVTRLLDEGRIAPGETTVVMLGGSGLKAAGAVRDLLVGGA</sequence>
<dbReference type="OrthoDB" id="9778118at2"/>
<dbReference type="InterPro" id="IPR036052">
    <property type="entry name" value="TrpB-like_PALP_sf"/>
</dbReference>
<proteinExistence type="predicted"/>
<evidence type="ECO:0000256" key="2">
    <source>
        <dbReference type="ARBA" id="ARBA00022898"/>
    </source>
</evidence>
<dbReference type="EMBL" id="CP034550">
    <property type="protein sequence ID" value="QFZ17848.1"/>
    <property type="molecule type" value="Genomic_DNA"/>
</dbReference>
<evidence type="ECO:0000256" key="1">
    <source>
        <dbReference type="ARBA" id="ARBA00001933"/>
    </source>
</evidence>
<keyword evidence="2" id="KW-0663">Pyridoxal phosphate</keyword>
<dbReference type="Gene3D" id="3.40.50.1100">
    <property type="match status" value="2"/>
</dbReference>
<keyword evidence="6" id="KW-1185">Reference proteome</keyword>
<dbReference type="GO" id="GO:0006567">
    <property type="term" value="P:L-threonine catabolic process"/>
    <property type="evidence" value="ECO:0007669"/>
    <property type="project" value="TreeGrafter"/>
</dbReference>
<evidence type="ECO:0000256" key="3">
    <source>
        <dbReference type="ARBA" id="ARBA00023239"/>
    </source>
</evidence>
<feature type="domain" description="Tryptophan synthase beta chain-like PALP" evidence="4">
    <location>
        <begin position="94"/>
        <end position="385"/>
    </location>
</feature>
<comment type="cofactor">
    <cofactor evidence="1">
        <name>pyridoxal 5'-phosphate</name>
        <dbReference type="ChEBI" id="CHEBI:597326"/>
    </cofactor>
</comment>
<protein>
    <submittedName>
        <fullName evidence="5">Pyridoxal-phosphate dependent enzyme</fullName>
    </submittedName>
</protein>
<dbReference type="Pfam" id="PF00291">
    <property type="entry name" value="PALP"/>
    <property type="match status" value="1"/>
</dbReference>
<evidence type="ECO:0000313" key="6">
    <source>
        <dbReference type="Proteomes" id="UP000325787"/>
    </source>
</evidence>
<dbReference type="AlphaFoldDB" id="A0A5Q0GV15"/>
<name>A0A5Q0GV15_SACSY</name>
<dbReference type="KEGG" id="ssyi:EKG83_10465"/>
<dbReference type="InterPro" id="IPR050147">
    <property type="entry name" value="Ser/Thr_Dehydratase"/>
</dbReference>
<evidence type="ECO:0000313" key="5">
    <source>
        <dbReference type="EMBL" id="QFZ17848.1"/>
    </source>
</evidence>
<dbReference type="Proteomes" id="UP000325787">
    <property type="component" value="Chromosome"/>
</dbReference>
<dbReference type="PANTHER" id="PTHR48078:SF6">
    <property type="entry name" value="L-THREONINE DEHYDRATASE CATABOLIC TDCB"/>
    <property type="match status" value="1"/>
</dbReference>
<evidence type="ECO:0000259" key="4">
    <source>
        <dbReference type="Pfam" id="PF00291"/>
    </source>
</evidence>
<dbReference type="GO" id="GO:0003941">
    <property type="term" value="F:L-serine ammonia-lyase activity"/>
    <property type="evidence" value="ECO:0007669"/>
    <property type="project" value="TreeGrafter"/>
</dbReference>
<accession>A0A5Q0GV15</accession>
<dbReference type="FunFam" id="3.40.50.1100:FF:000055">
    <property type="entry name" value="Threonine synthase"/>
    <property type="match status" value="1"/>
</dbReference>